<gene>
    <name evidence="2" type="ORF">SCORR_v1c09590</name>
</gene>
<evidence type="ECO:0000313" key="2">
    <source>
        <dbReference type="EMBL" id="ASP28731.1"/>
    </source>
</evidence>
<feature type="compositionally biased region" description="Basic and acidic residues" evidence="1">
    <location>
        <begin position="7"/>
        <end position="26"/>
    </location>
</feature>
<dbReference type="AlphaFoldDB" id="A0A222EQR2"/>
<feature type="region of interest" description="Disordered" evidence="1">
    <location>
        <begin position="1"/>
        <end position="26"/>
    </location>
</feature>
<proteinExistence type="predicted"/>
<sequence>MYINPFERMKNQKEAENKKEKEKEKEKEKYMRLGAQMGFVENKAIMPSFIKTMIDDSNKVSVPPFPSINMSLDNSIDNQKVEQIKQRHYSNDQRLKPSENLVKNNESINFPPFSQNNSISENLKEKENNSIREYNNDFLNINSKNQNINSVTETMGTIKPFYQNDINDTKLQETKKKEVSENKIIEDSYNILDINKYKESFNKTDLANKLIMITVDKPESIKIVRFIKEDLNSSYKVFIDISEISKYKRPYRFFLKQFISKLPIQIDIEDRRELWERVDLMFKGTSWGKVNIDDDIEEILDDVFIVNDPIDLICSEFANLFEAYNFNGIISIFVENLIPVEGTLKKSFIEFFNKIITRIPNLNLTFVLDKEFYNEFYNEYIFNYVDVLVKFSDKPVIKKKDTTDLPVEPLQCSSTVINKDITNNYKDNSNISSQIPSYSNNNENFNSFNQSNLNNLINHDNNHIYPNSNYTNQNNFEEEISYTQPNKADLRNDLLNSKKMRIEVSRVLEKRQSEIDKINKIEEKTAREKMEGPIFRTEILANNNQTNKNNETDEEFNLWKHQNDFNNVSQINIEDKLQIEREQSRGNNLFSIDGSNWNNINRR</sequence>
<organism evidence="2 3">
    <name type="scientific">Spiroplasma corruscae</name>
    <dbReference type="NCBI Taxonomy" id="216934"/>
    <lineage>
        <taxon>Bacteria</taxon>
        <taxon>Bacillati</taxon>
        <taxon>Mycoplasmatota</taxon>
        <taxon>Mollicutes</taxon>
        <taxon>Entomoplasmatales</taxon>
        <taxon>Spiroplasmataceae</taxon>
        <taxon>Spiroplasma</taxon>
    </lineage>
</organism>
<name>A0A222EQR2_9MOLU</name>
<dbReference type="EMBL" id="CP022535">
    <property type="protein sequence ID" value="ASP28731.1"/>
    <property type="molecule type" value="Genomic_DNA"/>
</dbReference>
<evidence type="ECO:0000313" key="3">
    <source>
        <dbReference type="Proteomes" id="UP000203229"/>
    </source>
</evidence>
<dbReference type="Proteomes" id="UP000203229">
    <property type="component" value="Chromosome"/>
</dbReference>
<keyword evidence="3" id="KW-1185">Reference proteome</keyword>
<dbReference type="OrthoDB" id="390229at2"/>
<dbReference type="KEGG" id="scou:SCORR_v1c09590"/>
<accession>A0A222EQR2</accession>
<dbReference type="RefSeq" id="WP_094049737.1">
    <property type="nucleotide sequence ID" value="NZ_CP022535.1"/>
</dbReference>
<evidence type="ECO:0000256" key="1">
    <source>
        <dbReference type="SAM" id="MobiDB-lite"/>
    </source>
</evidence>
<protein>
    <submittedName>
        <fullName evidence="2">Uncharacterized protein</fullName>
    </submittedName>
</protein>
<reference evidence="2 3" key="1">
    <citation type="submission" date="2017-07" db="EMBL/GenBank/DDBJ databases">
        <title>Complete genome sequence of Spiroplasma corruscae EC-1 (DSM 19793).</title>
        <authorList>
            <person name="Tsai Y.-M."/>
            <person name="Lo W.-S."/>
            <person name="Kuo C.-H."/>
        </authorList>
    </citation>
    <scope>NUCLEOTIDE SEQUENCE [LARGE SCALE GENOMIC DNA]</scope>
    <source>
        <strain evidence="2 3">EC-1</strain>
    </source>
</reference>